<dbReference type="EMBL" id="FOEN01000001">
    <property type="protein sequence ID" value="SEP58319.1"/>
    <property type="molecule type" value="Genomic_DNA"/>
</dbReference>
<dbReference type="OrthoDB" id="2156382at2"/>
<keyword evidence="2" id="KW-1185">Reference proteome</keyword>
<protein>
    <recommendedName>
        <fullName evidence="3">Sensory transduction regulator</fullName>
    </recommendedName>
</protein>
<name>A0A1H8Z1C6_9LACT</name>
<gene>
    <name evidence="1" type="ORF">SAMN04488558_101116</name>
</gene>
<dbReference type="STRING" id="89093.SAMN04488558_101116"/>
<dbReference type="RefSeq" id="WP_092569705.1">
    <property type="nucleotide sequence ID" value="NZ_CALUDV010000004.1"/>
</dbReference>
<sequence>MSKIQENFEQKLKSVDIPFNYQEIEDGHHLYRFTYQLSKSRKVIVEVIIQEAETDFVDGQIIYRQLHQLADRSLETKALSLLNDLNGMRTGYYALYLAGDGEIFLRNLVRLGQDPEAFYETIVMGSAIAKALIPDITRALGKPAE</sequence>
<evidence type="ECO:0008006" key="3">
    <source>
        <dbReference type="Google" id="ProtNLM"/>
    </source>
</evidence>
<dbReference type="Proteomes" id="UP000198833">
    <property type="component" value="Unassembled WGS sequence"/>
</dbReference>
<dbReference type="AlphaFoldDB" id="A0A1H8Z1C6"/>
<proteinExistence type="predicted"/>
<evidence type="ECO:0000313" key="1">
    <source>
        <dbReference type="EMBL" id="SEP58319.1"/>
    </source>
</evidence>
<accession>A0A1H8Z1C6</accession>
<organism evidence="1 2">
    <name type="scientific">Ignavigranum ruoffiae</name>
    <dbReference type="NCBI Taxonomy" id="89093"/>
    <lineage>
        <taxon>Bacteria</taxon>
        <taxon>Bacillati</taxon>
        <taxon>Bacillota</taxon>
        <taxon>Bacilli</taxon>
        <taxon>Lactobacillales</taxon>
        <taxon>Aerococcaceae</taxon>
        <taxon>Ignavigranum</taxon>
    </lineage>
</organism>
<reference evidence="1 2" key="1">
    <citation type="submission" date="2016-10" db="EMBL/GenBank/DDBJ databases">
        <authorList>
            <person name="de Groot N.N."/>
        </authorList>
    </citation>
    <scope>NUCLEOTIDE SEQUENCE [LARGE SCALE GENOMIC DNA]</scope>
    <source>
        <strain evidence="1 2">DSM 15695</strain>
    </source>
</reference>
<evidence type="ECO:0000313" key="2">
    <source>
        <dbReference type="Proteomes" id="UP000198833"/>
    </source>
</evidence>